<name>A0ACC6PTY1_9ACTN</name>
<protein>
    <submittedName>
        <fullName evidence="1">4'-phosphopantetheinyl transferase superfamily protein</fullName>
    </submittedName>
</protein>
<dbReference type="EMBL" id="JBBKAJ010000022">
    <property type="protein sequence ID" value="MEJ8634750.1"/>
    <property type="molecule type" value="Genomic_DNA"/>
</dbReference>
<reference evidence="1" key="1">
    <citation type="submission" date="2024-03" db="EMBL/GenBank/DDBJ databases">
        <title>Novel Streptomyces species of biotechnological and ecological value are a feature of Machair soil.</title>
        <authorList>
            <person name="Prole J.R."/>
            <person name="Goodfellow M."/>
            <person name="Allenby N."/>
            <person name="Ward A.C."/>
        </authorList>
    </citation>
    <scope>NUCLEOTIDE SEQUENCE</scope>
    <source>
        <strain evidence="1">MS2.AVA.5</strain>
    </source>
</reference>
<organism evidence="1 2">
    <name type="scientific">Streptomyces achmelvichensis</name>
    <dbReference type="NCBI Taxonomy" id="3134111"/>
    <lineage>
        <taxon>Bacteria</taxon>
        <taxon>Bacillati</taxon>
        <taxon>Actinomycetota</taxon>
        <taxon>Actinomycetes</taxon>
        <taxon>Kitasatosporales</taxon>
        <taxon>Streptomycetaceae</taxon>
        <taxon>Streptomyces</taxon>
    </lineage>
</organism>
<accession>A0ACC6PTY1</accession>
<gene>
    <name evidence="1" type="ORF">WKI67_15250</name>
</gene>
<evidence type="ECO:0000313" key="2">
    <source>
        <dbReference type="Proteomes" id="UP001377168"/>
    </source>
</evidence>
<proteinExistence type="predicted"/>
<evidence type="ECO:0000313" key="1">
    <source>
        <dbReference type="EMBL" id="MEJ8634750.1"/>
    </source>
</evidence>
<keyword evidence="1" id="KW-0808">Transferase</keyword>
<keyword evidence="2" id="KW-1185">Reference proteome</keyword>
<dbReference type="Proteomes" id="UP001377168">
    <property type="component" value="Unassembled WGS sequence"/>
</dbReference>
<comment type="caution">
    <text evidence="1">The sequence shown here is derived from an EMBL/GenBank/DDBJ whole genome shotgun (WGS) entry which is preliminary data.</text>
</comment>
<sequence>MADTTTVAERTPDTGTATGTGATYLWLLPEHAVTTFAAGLGGDRLLTEEERARGARLVTPAARQRFLGRRLLCRYALSDRTGRPLDSWRFTTGRYGRPETEPDTDGVRFSLSHTEGLIVCAVTHGRSCGVDVEGTTASAESAHYISRFFAADELLELAALDPADLVARVGDLWVLKEAYLKAQGTGLHRSLAGFSFASRGPAAGRRITVHDTEQTGPSAGWSFELLRPTSRHLLALAIEGAHPGALHQTWLTST</sequence>